<proteinExistence type="predicted"/>
<sequence>MAIGDSIFTERLKFYEVNDKELTKLRITDIQGIEKPEKTKHWKPSEAAGKKPEKVAVAA</sequence>
<reference evidence="2 3" key="1">
    <citation type="journal article" date="2018" name="Sci. Data">
        <title>The draft genome sequence of cork oak.</title>
        <authorList>
            <person name="Ramos A.M."/>
            <person name="Usie A."/>
            <person name="Barbosa P."/>
            <person name="Barros P.M."/>
            <person name="Capote T."/>
            <person name="Chaves I."/>
            <person name="Simoes F."/>
            <person name="Abreu I."/>
            <person name="Carrasquinho I."/>
            <person name="Faro C."/>
            <person name="Guimaraes J.B."/>
            <person name="Mendonca D."/>
            <person name="Nobrega F."/>
            <person name="Rodrigues L."/>
            <person name="Saibo N.J.M."/>
            <person name="Varela M.C."/>
            <person name="Egas C."/>
            <person name="Matos J."/>
            <person name="Miguel C.M."/>
            <person name="Oliveira M.M."/>
            <person name="Ricardo C.P."/>
            <person name="Goncalves S."/>
        </authorList>
    </citation>
    <scope>NUCLEOTIDE SEQUENCE [LARGE SCALE GENOMIC DNA]</scope>
    <source>
        <strain evidence="3">cv. HL8</strain>
    </source>
</reference>
<gene>
    <name evidence="2" type="ORF">CFP56_041676</name>
</gene>
<keyword evidence="3" id="KW-1185">Reference proteome</keyword>
<feature type="region of interest" description="Disordered" evidence="1">
    <location>
        <begin position="37"/>
        <end position="59"/>
    </location>
</feature>
<name>A0AAW0LJX4_QUESU</name>
<dbReference type="EMBL" id="PKMF04000086">
    <property type="protein sequence ID" value="KAK7851500.1"/>
    <property type="molecule type" value="Genomic_DNA"/>
</dbReference>
<dbReference type="AlphaFoldDB" id="A0AAW0LJX4"/>
<dbReference type="Proteomes" id="UP000237347">
    <property type="component" value="Unassembled WGS sequence"/>
</dbReference>
<protein>
    <submittedName>
        <fullName evidence="2">Uncharacterized protein</fullName>
    </submittedName>
</protein>
<evidence type="ECO:0000313" key="3">
    <source>
        <dbReference type="Proteomes" id="UP000237347"/>
    </source>
</evidence>
<evidence type="ECO:0000256" key="1">
    <source>
        <dbReference type="SAM" id="MobiDB-lite"/>
    </source>
</evidence>
<organism evidence="2 3">
    <name type="scientific">Quercus suber</name>
    <name type="common">Cork oak</name>
    <dbReference type="NCBI Taxonomy" id="58331"/>
    <lineage>
        <taxon>Eukaryota</taxon>
        <taxon>Viridiplantae</taxon>
        <taxon>Streptophyta</taxon>
        <taxon>Embryophyta</taxon>
        <taxon>Tracheophyta</taxon>
        <taxon>Spermatophyta</taxon>
        <taxon>Magnoliopsida</taxon>
        <taxon>eudicotyledons</taxon>
        <taxon>Gunneridae</taxon>
        <taxon>Pentapetalae</taxon>
        <taxon>rosids</taxon>
        <taxon>fabids</taxon>
        <taxon>Fagales</taxon>
        <taxon>Fagaceae</taxon>
        <taxon>Quercus</taxon>
    </lineage>
</organism>
<feature type="compositionally biased region" description="Basic and acidic residues" evidence="1">
    <location>
        <begin position="48"/>
        <end position="59"/>
    </location>
</feature>
<evidence type="ECO:0000313" key="2">
    <source>
        <dbReference type="EMBL" id="KAK7851500.1"/>
    </source>
</evidence>
<accession>A0AAW0LJX4</accession>
<comment type="caution">
    <text evidence="2">The sequence shown here is derived from an EMBL/GenBank/DDBJ whole genome shotgun (WGS) entry which is preliminary data.</text>
</comment>